<accession>A0A6B3R5S1</accession>
<dbReference type="RefSeq" id="WP_164003341.1">
    <property type="nucleotide sequence ID" value="NZ_JAAIKD010000001.1"/>
</dbReference>
<evidence type="ECO:0008006" key="3">
    <source>
        <dbReference type="Google" id="ProtNLM"/>
    </source>
</evidence>
<protein>
    <recommendedName>
        <fullName evidence="3">Nuclear transport factor 2 family protein</fullName>
    </recommendedName>
</protein>
<name>A0A6B3R5S1_9FLAO</name>
<evidence type="ECO:0000313" key="1">
    <source>
        <dbReference type="EMBL" id="NEV92754.1"/>
    </source>
</evidence>
<dbReference type="EMBL" id="JAAIKD010000001">
    <property type="protein sequence ID" value="NEV92754.1"/>
    <property type="molecule type" value="Genomic_DNA"/>
</dbReference>
<dbReference type="Proteomes" id="UP000478505">
    <property type="component" value="Unassembled WGS sequence"/>
</dbReference>
<organism evidence="1 2">
    <name type="scientific">Psychroflexus aurantiacus</name>
    <dbReference type="NCBI Taxonomy" id="2709310"/>
    <lineage>
        <taxon>Bacteria</taxon>
        <taxon>Pseudomonadati</taxon>
        <taxon>Bacteroidota</taxon>
        <taxon>Flavobacteriia</taxon>
        <taxon>Flavobacteriales</taxon>
        <taxon>Flavobacteriaceae</taxon>
        <taxon>Psychroflexus</taxon>
    </lineage>
</organism>
<keyword evidence="2" id="KW-1185">Reference proteome</keyword>
<comment type="caution">
    <text evidence="1">The sequence shown here is derived from an EMBL/GenBank/DDBJ whole genome shotgun (WGS) entry which is preliminary data.</text>
</comment>
<evidence type="ECO:0000313" key="2">
    <source>
        <dbReference type="Proteomes" id="UP000478505"/>
    </source>
</evidence>
<dbReference type="AlphaFoldDB" id="A0A6B3R5S1"/>
<sequence length="145" mass="17040">MKTYRNLMFSILIIVLITPFGYAQNKKNHKVVKDIYTQLLTESSSNSDQLTSIIKLNNENDNDRYTISLYAIVQNEWVEVVFDKIQLQEVKKDNIEVTGKVTGRQPTECEIVSTKFKHVWTVKDGQIIKFYDYQNHEKPYDDTKK</sequence>
<proteinExistence type="predicted"/>
<gene>
    <name evidence="1" type="ORF">G3567_01170</name>
</gene>
<reference evidence="1 2" key="1">
    <citation type="submission" date="2020-02" db="EMBL/GenBank/DDBJ databases">
        <title>Flavobacteriaceae Psychroflexus bacterium YR1-1, complete genome.</title>
        <authorList>
            <person name="Li Y."/>
            <person name="Wu S."/>
        </authorList>
    </citation>
    <scope>NUCLEOTIDE SEQUENCE [LARGE SCALE GENOMIC DNA]</scope>
    <source>
        <strain evidence="1 2">YR1-1</strain>
    </source>
</reference>